<organism evidence="1 2">
    <name type="scientific">Coccidioides immitis RMSCC 2394</name>
    <dbReference type="NCBI Taxonomy" id="404692"/>
    <lineage>
        <taxon>Eukaryota</taxon>
        <taxon>Fungi</taxon>
        <taxon>Dikarya</taxon>
        <taxon>Ascomycota</taxon>
        <taxon>Pezizomycotina</taxon>
        <taxon>Eurotiomycetes</taxon>
        <taxon>Eurotiomycetidae</taxon>
        <taxon>Onygenales</taxon>
        <taxon>Onygenaceae</taxon>
        <taxon>Coccidioides</taxon>
    </lineage>
</organism>
<proteinExistence type="predicted"/>
<name>A0A0J6YF43_COCIT</name>
<protein>
    <submittedName>
        <fullName evidence="1">Uncharacterized protein</fullName>
    </submittedName>
</protein>
<accession>A0A0J6YF43</accession>
<dbReference type="EMBL" id="DS028095">
    <property type="protein sequence ID" value="KMP05558.1"/>
    <property type="molecule type" value="Genomic_DNA"/>
</dbReference>
<dbReference type="STRING" id="404692.A0A0J6YF43"/>
<dbReference type="Proteomes" id="UP000054565">
    <property type="component" value="Unassembled WGS sequence"/>
</dbReference>
<reference evidence="2" key="1">
    <citation type="journal article" date="2010" name="Genome Res.">
        <title>Population genomic sequencing of Coccidioides fungi reveals recent hybridization and transposon control.</title>
        <authorList>
            <person name="Neafsey D.E."/>
            <person name="Barker B.M."/>
            <person name="Sharpton T.J."/>
            <person name="Stajich J.E."/>
            <person name="Park D.J."/>
            <person name="Whiston E."/>
            <person name="Hung C.-Y."/>
            <person name="McMahan C."/>
            <person name="White J."/>
            <person name="Sykes S."/>
            <person name="Heiman D."/>
            <person name="Young S."/>
            <person name="Zeng Q."/>
            <person name="Abouelleil A."/>
            <person name="Aftuck L."/>
            <person name="Bessette D."/>
            <person name="Brown A."/>
            <person name="FitzGerald M."/>
            <person name="Lui A."/>
            <person name="Macdonald J.P."/>
            <person name="Priest M."/>
            <person name="Orbach M.J."/>
            <person name="Galgiani J.N."/>
            <person name="Kirkland T.N."/>
            <person name="Cole G.T."/>
            <person name="Birren B.W."/>
            <person name="Henn M.R."/>
            <person name="Taylor J.W."/>
            <person name="Rounsley S.D."/>
        </authorList>
    </citation>
    <scope>NUCLEOTIDE SEQUENCE [LARGE SCALE GENOMIC DNA]</scope>
    <source>
        <strain evidence="2">RMSCC 2394</strain>
    </source>
</reference>
<evidence type="ECO:0000313" key="1">
    <source>
        <dbReference type="EMBL" id="KMP05558.1"/>
    </source>
</evidence>
<dbReference type="AlphaFoldDB" id="A0A0J6YF43"/>
<evidence type="ECO:0000313" key="2">
    <source>
        <dbReference type="Proteomes" id="UP000054565"/>
    </source>
</evidence>
<gene>
    <name evidence="1" type="ORF">CIRG_05239</name>
</gene>
<sequence length="102" mass="11635">MDMLGSRESRIQHSPNTINNTVDYSYQVAAPATMRTMIRKTPWLTSKTVDEIAEDAEEYGEVHAEFMYIMLGEEEKMSAIASHSRVAQHMVSFCTIHNPQLQ</sequence>